<feature type="transmembrane region" description="Helical" evidence="1">
    <location>
        <begin position="354"/>
        <end position="373"/>
    </location>
</feature>
<feature type="transmembrane region" description="Helical" evidence="1">
    <location>
        <begin position="380"/>
        <end position="401"/>
    </location>
</feature>
<dbReference type="RefSeq" id="WP_198441943.1">
    <property type="nucleotide sequence ID" value="NZ_CBCSHE010000001.1"/>
</dbReference>
<keyword evidence="3" id="KW-1185">Reference proteome</keyword>
<name>A0A7T3V4E2_9SPIR</name>
<keyword evidence="1" id="KW-1133">Transmembrane helix</keyword>
<feature type="transmembrane region" description="Helical" evidence="1">
    <location>
        <begin position="441"/>
        <end position="462"/>
    </location>
</feature>
<keyword evidence="1" id="KW-0812">Transmembrane</keyword>
<feature type="transmembrane region" description="Helical" evidence="1">
    <location>
        <begin position="239"/>
        <end position="272"/>
    </location>
</feature>
<dbReference type="EMBL" id="CP064936">
    <property type="protein sequence ID" value="QQA00069.1"/>
    <property type="molecule type" value="Genomic_DNA"/>
</dbReference>
<evidence type="ECO:0000256" key="1">
    <source>
        <dbReference type="SAM" id="Phobius"/>
    </source>
</evidence>
<dbReference type="InterPro" id="IPR025686">
    <property type="entry name" value="Glucos_trans_II"/>
</dbReference>
<gene>
    <name evidence="2" type="ORF">IWA51_07210</name>
</gene>
<keyword evidence="2" id="KW-0808">Transferase</keyword>
<feature type="transmembrane region" description="Helical" evidence="1">
    <location>
        <begin position="52"/>
        <end position="75"/>
    </location>
</feature>
<feature type="transmembrane region" description="Helical" evidence="1">
    <location>
        <begin position="215"/>
        <end position="233"/>
    </location>
</feature>
<proteinExistence type="predicted"/>
<feature type="transmembrane region" description="Helical" evidence="1">
    <location>
        <begin position="413"/>
        <end position="429"/>
    </location>
</feature>
<dbReference type="AlphaFoldDB" id="A0A7T3V4E2"/>
<feature type="transmembrane region" description="Helical" evidence="1">
    <location>
        <begin position="192"/>
        <end position="208"/>
    </location>
</feature>
<feature type="transmembrane region" description="Helical" evidence="1">
    <location>
        <begin position="293"/>
        <end position="314"/>
    </location>
</feature>
<feature type="transmembrane region" description="Helical" evidence="1">
    <location>
        <begin position="12"/>
        <end position="32"/>
    </location>
</feature>
<sequence length="580" mass="65339">MKVKSLGFKIFLAAAMVLFGICSLPCFGNFAVSVAEKYLGRTLRDAPRWMEVVMHCSFIGIFAVLITAFLSFVSLGKKIAGYIKNEYGLFHKELKMSRAIFVSAVVFVFYLLCFSRIILADFFYHDDIWRAAEGSRSWIGLGRYVSEFLSILIHNNIEIQDIAPLPQIISVFIMSFTTVLLTYILNGKKIDFIPALALTPVFISPFFAQNFSYRYDCVYMVIAVLLPVIPFLFRDNIPAFVFSSIVFLILDCMSYQAGTSVYIILAIFFVASKILSDEVSEDLSATPKKKKKLAVFLAASVVSFASALVLYKILFVNSKSFDPNFYADAQISVTSIIPNVADYIELCAKDFGGFFTKFSFAVVSVLAIILCVKNSKCNKLFASVVAVAAYILGLVLSFGSYLVFKQPLYEPRAFMGFNCFVAVVCFVLVKQVLFFEKKSRLIKCIFVPVLLYGCMVFLFTLGNCMSVQKKYQSFRMSVLMSDLDDFIVSDKDFDLTFSGTIGMCNGNEIAVKNYPVIRKLVTVLPSANSIWNDDLMKFHNIEIEENSSAVKPEWPLLRSTVYHDIYAQGNHFHVVLKEEF</sequence>
<feature type="transmembrane region" description="Helical" evidence="1">
    <location>
        <begin position="169"/>
        <end position="186"/>
    </location>
</feature>
<dbReference type="KEGG" id="tper:IWA51_07210"/>
<evidence type="ECO:0000313" key="3">
    <source>
        <dbReference type="Proteomes" id="UP000595224"/>
    </source>
</evidence>
<reference evidence="2 3" key="1">
    <citation type="submission" date="2020-11" db="EMBL/GenBank/DDBJ databases">
        <title>Treponema Peruensis nv. sp., first commensal Treponema isolated from human feces.</title>
        <authorList>
            <person name="Belkhou C."/>
            <person name="Raes J."/>
        </authorList>
    </citation>
    <scope>NUCLEOTIDE SEQUENCE [LARGE SCALE GENOMIC DNA]</scope>
    <source>
        <strain evidence="2 3">RCC2812</strain>
    </source>
</reference>
<organism evidence="2 3">
    <name type="scientific">Treponema peruense</name>
    <dbReference type="NCBI Taxonomy" id="2787628"/>
    <lineage>
        <taxon>Bacteria</taxon>
        <taxon>Pseudomonadati</taxon>
        <taxon>Spirochaetota</taxon>
        <taxon>Spirochaetia</taxon>
        <taxon>Spirochaetales</taxon>
        <taxon>Treponemataceae</taxon>
        <taxon>Treponema</taxon>
    </lineage>
</organism>
<feature type="transmembrane region" description="Helical" evidence="1">
    <location>
        <begin position="96"/>
        <end position="118"/>
    </location>
</feature>
<dbReference type="Pfam" id="PF14264">
    <property type="entry name" value="Glucos_trans_II"/>
    <property type="match status" value="1"/>
</dbReference>
<dbReference type="GO" id="GO:0016740">
    <property type="term" value="F:transferase activity"/>
    <property type="evidence" value="ECO:0007669"/>
    <property type="project" value="UniProtKB-KW"/>
</dbReference>
<protein>
    <submittedName>
        <fullName evidence="2">Glucosyltransferase domain-containing protein</fullName>
    </submittedName>
</protein>
<accession>A0A7T3V4E2</accession>
<evidence type="ECO:0000313" key="2">
    <source>
        <dbReference type="EMBL" id="QQA00069.1"/>
    </source>
</evidence>
<keyword evidence="1" id="KW-0472">Membrane</keyword>
<dbReference type="Proteomes" id="UP000595224">
    <property type="component" value="Chromosome"/>
</dbReference>